<proteinExistence type="predicted"/>
<feature type="region of interest" description="Disordered" evidence="1">
    <location>
        <begin position="1"/>
        <end position="55"/>
    </location>
</feature>
<sequence>MATGFCCFPRPASASATSPKPVAGSATSTSSPPKSSSTVPAASGPSPHPTLPDVDGALAEAKYALDALHADGIVLPANNDGSYPGDSGFDRSAWGVSHHDDGKVVWGVLGCAKSGIACPAASSGSTGGPP</sequence>
<evidence type="ECO:0000256" key="1">
    <source>
        <dbReference type="SAM" id="MobiDB-lite"/>
    </source>
</evidence>
<feature type="compositionally biased region" description="Low complexity" evidence="1">
    <location>
        <begin position="25"/>
        <end position="43"/>
    </location>
</feature>
<name>A0ABY8XQ98_9PSEU</name>
<reference evidence="2 3" key="1">
    <citation type="submission" date="2023-06" db="EMBL/GenBank/DDBJ databases">
        <authorList>
            <person name="Oyuntsetseg B."/>
            <person name="Kim S.B."/>
        </authorList>
    </citation>
    <scope>NUCLEOTIDE SEQUENCE [LARGE SCALE GENOMIC DNA]</scope>
    <source>
        <strain evidence="2 3">2-2</strain>
    </source>
</reference>
<evidence type="ECO:0000313" key="2">
    <source>
        <dbReference type="EMBL" id="WIV57801.1"/>
    </source>
</evidence>
<protein>
    <submittedName>
        <fullName evidence="2">Uncharacterized protein</fullName>
    </submittedName>
</protein>
<dbReference type="EMBL" id="CP127173">
    <property type="protein sequence ID" value="WIV57801.1"/>
    <property type="molecule type" value="Genomic_DNA"/>
</dbReference>
<dbReference type="Gene3D" id="3.20.20.140">
    <property type="entry name" value="Metal-dependent hydrolases"/>
    <property type="match status" value="1"/>
</dbReference>
<organism evidence="2 3">
    <name type="scientific">Amycolatopsis nalaikhensis</name>
    <dbReference type="NCBI Taxonomy" id="715472"/>
    <lineage>
        <taxon>Bacteria</taxon>
        <taxon>Bacillati</taxon>
        <taxon>Actinomycetota</taxon>
        <taxon>Actinomycetes</taxon>
        <taxon>Pseudonocardiales</taxon>
        <taxon>Pseudonocardiaceae</taxon>
        <taxon>Amycolatopsis</taxon>
    </lineage>
</organism>
<dbReference type="RefSeq" id="WP_285455105.1">
    <property type="nucleotide sequence ID" value="NZ_CP127173.1"/>
</dbReference>
<keyword evidence="3" id="KW-1185">Reference proteome</keyword>
<evidence type="ECO:0000313" key="3">
    <source>
        <dbReference type="Proteomes" id="UP001227101"/>
    </source>
</evidence>
<dbReference type="Proteomes" id="UP001227101">
    <property type="component" value="Chromosome"/>
</dbReference>
<gene>
    <name evidence="2" type="ORF">QP939_03715</name>
</gene>
<accession>A0ABY8XQ98</accession>